<feature type="compositionally biased region" description="Polar residues" evidence="1">
    <location>
        <begin position="50"/>
        <end position="65"/>
    </location>
</feature>
<feature type="non-terminal residue" evidence="2">
    <location>
        <position position="75"/>
    </location>
</feature>
<reference evidence="2" key="1">
    <citation type="submission" date="2018-05" db="EMBL/GenBank/DDBJ databases">
        <authorList>
            <person name="Lanie J.A."/>
            <person name="Ng W.-L."/>
            <person name="Kazmierczak K.M."/>
            <person name="Andrzejewski T.M."/>
            <person name="Davidsen T.M."/>
            <person name="Wayne K.J."/>
            <person name="Tettelin H."/>
            <person name="Glass J.I."/>
            <person name="Rusch D."/>
            <person name="Podicherti R."/>
            <person name="Tsui H.-C.T."/>
            <person name="Winkler M.E."/>
        </authorList>
    </citation>
    <scope>NUCLEOTIDE SEQUENCE</scope>
</reference>
<protein>
    <submittedName>
        <fullName evidence="2">Uncharacterized protein</fullName>
    </submittedName>
</protein>
<gene>
    <name evidence="2" type="ORF">METZ01_LOCUS270885</name>
</gene>
<dbReference type="AlphaFoldDB" id="A0A382K5U4"/>
<accession>A0A382K5U4</accession>
<organism evidence="2">
    <name type="scientific">marine metagenome</name>
    <dbReference type="NCBI Taxonomy" id="408172"/>
    <lineage>
        <taxon>unclassified sequences</taxon>
        <taxon>metagenomes</taxon>
        <taxon>ecological metagenomes</taxon>
    </lineage>
</organism>
<proteinExistence type="predicted"/>
<evidence type="ECO:0000313" key="2">
    <source>
        <dbReference type="EMBL" id="SVC18031.1"/>
    </source>
</evidence>
<feature type="region of interest" description="Disordered" evidence="1">
    <location>
        <begin position="16"/>
        <end position="75"/>
    </location>
</feature>
<sequence length="75" mass="8145">MSIGTLMVKLIHESAQSGRGRNYIPTHADRACPTLPGDTYSGRDQRRQPSQDTLPSNGSIDTIRSGSAPMVSWES</sequence>
<evidence type="ECO:0000256" key="1">
    <source>
        <dbReference type="SAM" id="MobiDB-lite"/>
    </source>
</evidence>
<dbReference type="EMBL" id="UINC01077686">
    <property type="protein sequence ID" value="SVC18031.1"/>
    <property type="molecule type" value="Genomic_DNA"/>
</dbReference>
<name>A0A382K5U4_9ZZZZ</name>